<evidence type="ECO:0000256" key="5">
    <source>
        <dbReference type="ARBA" id="ARBA00022729"/>
    </source>
</evidence>
<evidence type="ECO:0000256" key="4">
    <source>
        <dbReference type="ARBA" id="ARBA00022692"/>
    </source>
</evidence>
<dbReference type="InterPro" id="IPR032675">
    <property type="entry name" value="LRR_dom_sf"/>
</dbReference>
<dbReference type="Proteomes" id="UP001153555">
    <property type="component" value="Unassembled WGS sequence"/>
</dbReference>
<name>A0A9N7MYD9_STRHE</name>
<dbReference type="SUPFAM" id="SSF52058">
    <property type="entry name" value="L domain-like"/>
    <property type="match status" value="1"/>
</dbReference>
<proteinExistence type="predicted"/>
<dbReference type="InterPro" id="IPR001611">
    <property type="entry name" value="Leu-rich_rpt"/>
</dbReference>
<evidence type="ECO:0000256" key="7">
    <source>
        <dbReference type="ARBA" id="ARBA00022989"/>
    </source>
</evidence>
<dbReference type="OrthoDB" id="1743338at2759"/>
<dbReference type="FunFam" id="3.80.10.10:FF:000722">
    <property type="entry name" value="Leucine-rich repeat receptor-like protein kinase"/>
    <property type="match status" value="1"/>
</dbReference>
<keyword evidence="6" id="KW-0677">Repeat</keyword>
<sequence length="326" mass="35946">MGLDIGDNKLSGKVPEWIGNNLLNLAILRLRNNKFYGDIPSSFCQMSKLQIMDLANNQLTGNISRSFGNFSGMVHNKTTRAIENYGLNALSEVLKGVVLEYSENTRFLVNCDLSSNQQVGEIPLELTNLTDLIGPNLSHNHLRGQIPLKIGDMVSHESLDLSNNYLFGTIPESLSKLTFLIHLNLSNNNLSGRIPMGPQLQTLNGSSDYEGNPGLCGAPLAQQCDVNKTSTKGKNSGEHGDDGNSADKLYLYEFVVGGFAIGCHWIMGLLWSFDLKKELAAYTVRVDRCSVEKNDGLELDCYSLSLQGDFANLYHIELSFKLYPCV</sequence>
<keyword evidence="11" id="KW-1185">Reference proteome</keyword>
<evidence type="ECO:0000256" key="3">
    <source>
        <dbReference type="ARBA" id="ARBA00022614"/>
    </source>
</evidence>
<dbReference type="PANTHER" id="PTHR48063">
    <property type="entry name" value="LRR RECEPTOR-LIKE KINASE"/>
    <property type="match status" value="1"/>
</dbReference>
<dbReference type="Gene3D" id="3.80.10.10">
    <property type="entry name" value="Ribonuclease Inhibitor"/>
    <property type="match status" value="1"/>
</dbReference>
<reference evidence="10" key="1">
    <citation type="submission" date="2019-12" db="EMBL/GenBank/DDBJ databases">
        <authorList>
            <person name="Scholes J."/>
        </authorList>
    </citation>
    <scope>NUCLEOTIDE SEQUENCE</scope>
</reference>
<keyword evidence="5" id="KW-0732">Signal</keyword>
<accession>A0A9N7MYD9</accession>
<evidence type="ECO:0000256" key="2">
    <source>
        <dbReference type="ARBA" id="ARBA00022553"/>
    </source>
</evidence>
<keyword evidence="4" id="KW-0812">Transmembrane</keyword>
<gene>
    <name evidence="10" type="ORF">SHERM_20070</name>
</gene>
<evidence type="ECO:0000313" key="10">
    <source>
        <dbReference type="EMBL" id="CAA0822699.1"/>
    </source>
</evidence>
<protein>
    <submittedName>
        <fullName evidence="10">Receptor like protein 56</fullName>
    </submittedName>
</protein>
<keyword evidence="3" id="KW-0433">Leucine-rich repeat</keyword>
<evidence type="ECO:0000313" key="11">
    <source>
        <dbReference type="Proteomes" id="UP001153555"/>
    </source>
</evidence>
<keyword evidence="9" id="KW-0325">Glycoprotein</keyword>
<evidence type="ECO:0000256" key="6">
    <source>
        <dbReference type="ARBA" id="ARBA00022737"/>
    </source>
</evidence>
<dbReference type="Pfam" id="PF00560">
    <property type="entry name" value="LRR_1"/>
    <property type="match status" value="5"/>
</dbReference>
<dbReference type="PANTHER" id="PTHR48063:SF112">
    <property type="entry name" value="RECEPTOR LIKE PROTEIN 30-LIKE"/>
    <property type="match status" value="1"/>
</dbReference>
<evidence type="ECO:0000256" key="1">
    <source>
        <dbReference type="ARBA" id="ARBA00004479"/>
    </source>
</evidence>
<keyword evidence="8" id="KW-0472">Membrane</keyword>
<comment type="caution">
    <text evidence="10">The sequence shown here is derived from an EMBL/GenBank/DDBJ whole genome shotgun (WGS) entry which is preliminary data.</text>
</comment>
<keyword evidence="7" id="KW-1133">Transmembrane helix</keyword>
<dbReference type="AlphaFoldDB" id="A0A9N7MYD9"/>
<evidence type="ECO:0000256" key="8">
    <source>
        <dbReference type="ARBA" id="ARBA00023136"/>
    </source>
</evidence>
<comment type="subcellular location">
    <subcellularLocation>
        <location evidence="1">Membrane</location>
        <topology evidence="1">Single-pass type I membrane protein</topology>
    </subcellularLocation>
</comment>
<dbReference type="GO" id="GO:0016020">
    <property type="term" value="C:membrane"/>
    <property type="evidence" value="ECO:0007669"/>
    <property type="project" value="UniProtKB-SubCell"/>
</dbReference>
<organism evidence="10 11">
    <name type="scientific">Striga hermonthica</name>
    <name type="common">Purple witchweed</name>
    <name type="synonym">Buchnera hermonthica</name>
    <dbReference type="NCBI Taxonomy" id="68872"/>
    <lineage>
        <taxon>Eukaryota</taxon>
        <taxon>Viridiplantae</taxon>
        <taxon>Streptophyta</taxon>
        <taxon>Embryophyta</taxon>
        <taxon>Tracheophyta</taxon>
        <taxon>Spermatophyta</taxon>
        <taxon>Magnoliopsida</taxon>
        <taxon>eudicotyledons</taxon>
        <taxon>Gunneridae</taxon>
        <taxon>Pentapetalae</taxon>
        <taxon>asterids</taxon>
        <taxon>lamiids</taxon>
        <taxon>Lamiales</taxon>
        <taxon>Orobanchaceae</taxon>
        <taxon>Buchnereae</taxon>
        <taxon>Striga</taxon>
    </lineage>
</organism>
<evidence type="ECO:0000256" key="9">
    <source>
        <dbReference type="ARBA" id="ARBA00023180"/>
    </source>
</evidence>
<keyword evidence="2" id="KW-0597">Phosphoprotein</keyword>
<keyword evidence="10" id="KW-0675">Receptor</keyword>
<dbReference type="EMBL" id="CACSLK010023930">
    <property type="protein sequence ID" value="CAA0822699.1"/>
    <property type="molecule type" value="Genomic_DNA"/>
</dbReference>
<dbReference type="InterPro" id="IPR046956">
    <property type="entry name" value="RLP23-like"/>
</dbReference>